<organism evidence="2 3">
    <name type="scientific">Cyanidiococcus yangmingshanensis</name>
    <dbReference type="NCBI Taxonomy" id="2690220"/>
    <lineage>
        <taxon>Eukaryota</taxon>
        <taxon>Rhodophyta</taxon>
        <taxon>Bangiophyceae</taxon>
        <taxon>Cyanidiales</taxon>
        <taxon>Cyanidiaceae</taxon>
        <taxon>Cyanidiococcus</taxon>
    </lineage>
</organism>
<dbReference type="EMBL" id="VWRR01000002">
    <property type="protein sequence ID" value="KAF6005060.1"/>
    <property type="molecule type" value="Genomic_DNA"/>
</dbReference>
<protein>
    <submittedName>
        <fullName evidence="2">Uncharacterized protein</fullName>
    </submittedName>
</protein>
<reference evidence="2 3" key="1">
    <citation type="journal article" date="2020" name="J. Phycol.">
        <title>Comparative genome analysis reveals Cyanidiococcus gen. nov., a new extremophilic red algal genus sister to Cyanidioschyzon (Cyanidioschyzonaceae, Rhodophyta).</title>
        <authorList>
            <person name="Liu S.-L."/>
            <person name="Chiang Y.-R."/>
            <person name="Yoon H.S."/>
            <person name="Fu H.-Y."/>
        </authorList>
    </citation>
    <scope>NUCLEOTIDE SEQUENCE [LARGE SCALE GENOMIC DNA]</scope>
    <source>
        <strain evidence="2 3">THAL066</strain>
    </source>
</reference>
<dbReference type="Proteomes" id="UP000530660">
    <property type="component" value="Unassembled WGS sequence"/>
</dbReference>
<name>A0A7J7IQP1_9RHOD</name>
<feature type="region of interest" description="Disordered" evidence="1">
    <location>
        <begin position="15"/>
        <end position="34"/>
    </location>
</feature>
<evidence type="ECO:0000256" key="1">
    <source>
        <dbReference type="SAM" id="MobiDB-lite"/>
    </source>
</evidence>
<proteinExistence type="predicted"/>
<keyword evidence="3" id="KW-1185">Reference proteome</keyword>
<comment type="caution">
    <text evidence="2">The sequence shown here is derived from an EMBL/GenBank/DDBJ whole genome shotgun (WGS) entry which is preliminary data.</text>
</comment>
<evidence type="ECO:0000313" key="3">
    <source>
        <dbReference type="Proteomes" id="UP000530660"/>
    </source>
</evidence>
<evidence type="ECO:0000313" key="2">
    <source>
        <dbReference type="EMBL" id="KAF6005060.1"/>
    </source>
</evidence>
<sequence length="52" mass="5356">MSCVLDASPASAVVGQAGRRRVTPDAMTTPNANDKASNGALVTLFTLQLQLP</sequence>
<feature type="non-terminal residue" evidence="2">
    <location>
        <position position="52"/>
    </location>
</feature>
<dbReference type="AlphaFoldDB" id="A0A7J7IQP1"/>
<accession>A0A7J7IQP1</accession>
<gene>
    <name evidence="2" type="ORF">F1559_005029</name>
</gene>